<organism evidence="1 2">
    <name type="scientific">Aspergillus leporis</name>
    <dbReference type="NCBI Taxonomy" id="41062"/>
    <lineage>
        <taxon>Eukaryota</taxon>
        <taxon>Fungi</taxon>
        <taxon>Dikarya</taxon>
        <taxon>Ascomycota</taxon>
        <taxon>Pezizomycotina</taxon>
        <taxon>Eurotiomycetes</taxon>
        <taxon>Eurotiomycetidae</taxon>
        <taxon>Eurotiales</taxon>
        <taxon>Aspergillaceae</taxon>
        <taxon>Aspergillus</taxon>
        <taxon>Aspergillus subgen. Circumdati</taxon>
    </lineage>
</organism>
<dbReference type="AlphaFoldDB" id="A0A5N5XDG6"/>
<sequence length="153" mass="17583">MNSQSADIEAKKAKKRAWDRVAQRTLRQKTKSHIEYLEQTVRALQSQTSEDFVVNLIQEKEHLLAENEHLRKIITDARIMLSVYHPSSSPPSKAEARRSLLAIHRVCSSSNYNSQEHRSNLLIFGVAKASRIVLYPFALQHRPPEQVRSTRAL</sequence>
<evidence type="ECO:0000313" key="1">
    <source>
        <dbReference type="EMBL" id="KAB8078779.1"/>
    </source>
</evidence>
<dbReference type="PANTHER" id="PTHR37012">
    <property type="entry name" value="B-ZIP TRANSCRIPTION FACTOR (EUROFUNG)-RELATED"/>
    <property type="match status" value="1"/>
</dbReference>
<dbReference type="CDD" id="cd14688">
    <property type="entry name" value="bZIP_YAP"/>
    <property type="match status" value="1"/>
</dbReference>
<dbReference type="GO" id="GO:0003700">
    <property type="term" value="F:DNA-binding transcription factor activity"/>
    <property type="evidence" value="ECO:0007669"/>
    <property type="project" value="InterPro"/>
</dbReference>
<dbReference type="InterPro" id="IPR046347">
    <property type="entry name" value="bZIP_sf"/>
</dbReference>
<proteinExistence type="predicted"/>
<reference evidence="1 2" key="1">
    <citation type="submission" date="2019-04" db="EMBL/GenBank/DDBJ databases">
        <title>Friends and foes A comparative genomics study of 23 Aspergillus species from section Flavi.</title>
        <authorList>
            <consortium name="DOE Joint Genome Institute"/>
            <person name="Kjaerbolling I."/>
            <person name="Vesth T."/>
            <person name="Frisvad J.C."/>
            <person name="Nybo J.L."/>
            <person name="Theobald S."/>
            <person name="Kildgaard S."/>
            <person name="Isbrandt T."/>
            <person name="Kuo A."/>
            <person name="Sato A."/>
            <person name="Lyhne E.K."/>
            <person name="Kogle M.E."/>
            <person name="Wiebenga A."/>
            <person name="Kun R.S."/>
            <person name="Lubbers R.J."/>
            <person name="Makela M.R."/>
            <person name="Barry K."/>
            <person name="Chovatia M."/>
            <person name="Clum A."/>
            <person name="Daum C."/>
            <person name="Haridas S."/>
            <person name="He G."/>
            <person name="LaButti K."/>
            <person name="Lipzen A."/>
            <person name="Mondo S."/>
            <person name="Riley R."/>
            <person name="Salamov A."/>
            <person name="Simmons B.A."/>
            <person name="Magnuson J.K."/>
            <person name="Henrissat B."/>
            <person name="Mortensen U.H."/>
            <person name="Larsen T.O."/>
            <person name="Devries R.P."/>
            <person name="Grigoriev I.V."/>
            <person name="Machida M."/>
            <person name="Baker S.E."/>
            <person name="Andersen M.R."/>
        </authorList>
    </citation>
    <scope>NUCLEOTIDE SEQUENCE [LARGE SCALE GENOMIC DNA]</scope>
    <source>
        <strain evidence="1 2">CBS 151.66</strain>
    </source>
</reference>
<gene>
    <name evidence="1" type="ORF">BDV29DRAFT_129627</name>
</gene>
<dbReference type="EMBL" id="ML732155">
    <property type="protein sequence ID" value="KAB8078779.1"/>
    <property type="molecule type" value="Genomic_DNA"/>
</dbReference>
<dbReference type="OrthoDB" id="2245989at2759"/>
<dbReference type="SUPFAM" id="SSF57959">
    <property type="entry name" value="Leucine zipper domain"/>
    <property type="match status" value="1"/>
</dbReference>
<protein>
    <recommendedName>
        <fullName evidence="3">BZIP domain-containing protein</fullName>
    </recommendedName>
</protein>
<dbReference type="Gene3D" id="1.20.5.170">
    <property type="match status" value="1"/>
</dbReference>
<evidence type="ECO:0000313" key="2">
    <source>
        <dbReference type="Proteomes" id="UP000326565"/>
    </source>
</evidence>
<keyword evidence="2" id="KW-1185">Reference proteome</keyword>
<evidence type="ECO:0008006" key="3">
    <source>
        <dbReference type="Google" id="ProtNLM"/>
    </source>
</evidence>
<accession>A0A5N5XDG6</accession>
<dbReference type="Proteomes" id="UP000326565">
    <property type="component" value="Unassembled WGS sequence"/>
</dbReference>
<name>A0A5N5XDG6_9EURO</name>